<evidence type="ECO:0000313" key="3">
    <source>
        <dbReference type="Proteomes" id="UP000250140"/>
    </source>
</evidence>
<sequence>MKAWTTERPEKNREVAEGQEGPNKQQTPNKQKARMTESPEWRRKSRISKALKSTSGPKINRKT</sequence>
<organism evidence="2 3">
    <name type="scientific">Glonium stellatum</name>
    <dbReference type="NCBI Taxonomy" id="574774"/>
    <lineage>
        <taxon>Eukaryota</taxon>
        <taxon>Fungi</taxon>
        <taxon>Dikarya</taxon>
        <taxon>Ascomycota</taxon>
        <taxon>Pezizomycotina</taxon>
        <taxon>Dothideomycetes</taxon>
        <taxon>Pleosporomycetidae</taxon>
        <taxon>Gloniales</taxon>
        <taxon>Gloniaceae</taxon>
        <taxon>Glonium</taxon>
    </lineage>
</organism>
<evidence type="ECO:0000256" key="1">
    <source>
        <dbReference type="SAM" id="MobiDB-lite"/>
    </source>
</evidence>
<feature type="region of interest" description="Disordered" evidence="1">
    <location>
        <begin position="1"/>
        <end position="63"/>
    </location>
</feature>
<reference evidence="2 3" key="1">
    <citation type="journal article" date="2016" name="Nat. Commun.">
        <title>Ectomycorrhizal ecology is imprinted in the genome of the dominant symbiotic fungus Cenococcum geophilum.</title>
        <authorList>
            <consortium name="DOE Joint Genome Institute"/>
            <person name="Peter M."/>
            <person name="Kohler A."/>
            <person name="Ohm R.A."/>
            <person name="Kuo A."/>
            <person name="Krutzmann J."/>
            <person name="Morin E."/>
            <person name="Arend M."/>
            <person name="Barry K.W."/>
            <person name="Binder M."/>
            <person name="Choi C."/>
            <person name="Clum A."/>
            <person name="Copeland A."/>
            <person name="Grisel N."/>
            <person name="Haridas S."/>
            <person name="Kipfer T."/>
            <person name="LaButti K."/>
            <person name="Lindquist E."/>
            <person name="Lipzen A."/>
            <person name="Maire R."/>
            <person name="Meier B."/>
            <person name="Mihaltcheva S."/>
            <person name="Molinier V."/>
            <person name="Murat C."/>
            <person name="Poggeler S."/>
            <person name="Quandt C.A."/>
            <person name="Sperisen C."/>
            <person name="Tritt A."/>
            <person name="Tisserant E."/>
            <person name="Crous P.W."/>
            <person name="Henrissat B."/>
            <person name="Nehls U."/>
            <person name="Egli S."/>
            <person name="Spatafora J.W."/>
            <person name="Grigoriev I.V."/>
            <person name="Martin F.M."/>
        </authorList>
    </citation>
    <scope>NUCLEOTIDE SEQUENCE [LARGE SCALE GENOMIC DNA]</scope>
    <source>
        <strain evidence="2 3">CBS 207.34</strain>
    </source>
</reference>
<name>A0A8E2F587_9PEZI</name>
<protein>
    <submittedName>
        <fullName evidence="2">Uncharacterized protein</fullName>
    </submittedName>
</protein>
<dbReference type="EMBL" id="KV749254">
    <property type="protein sequence ID" value="OCL10361.1"/>
    <property type="molecule type" value="Genomic_DNA"/>
</dbReference>
<evidence type="ECO:0000313" key="2">
    <source>
        <dbReference type="EMBL" id="OCL10361.1"/>
    </source>
</evidence>
<proteinExistence type="predicted"/>
<dbReference type="AlphaFoldDB" id="A0A8E2F587"/>
<gene>
    <name evidence="2" type="ORF">AOQ84DRAFT_353579</name>
</gene>
<accession>A0A8E2F587</accession>
<feature type="compositionally biased region" description="Basic and acidic residues" evidence="1">
    <location>
        <begin position="1"/>
        <end position="16"/>
    </location>
</feature>
<dbReference type="Proteomes" id="UP000250140">
    <property type="component" value="Unassembled WGS sequence"/>
</dbReference>
<keyword evidence="3" id="KW-1185">Reference proteome</keyword>